<name>A0A370GW15_9BACI</name>
<dbReference type="AlphaFoldDB" id="A0A370GW15"/>
<dbReference type="Pfam" id="PF00583">
    <property type="entry name" value="Acetyltransf_1"/>
    <property type="match status" value="1"/>
</dbReference>
<sequence>MHSISMSHAIADEILNWRYEPPYDIYNNEKSEEAFKEFLGGSYQGVINDESTIIGFFCAGKAAQVPKGHEYHVYPDGYIDIGLGMKPALTGKGRGSEFLAFILEQTTLESGNKPFRLTVASFNERAIHLYGKFGFRQQQKFANGHIEFLTMVKETEKA</sequence>
<dbReference type="GO" id="GO:0016747">
    <property type="term" value="F:acyltransferase activity, transferring groups other than amino-acyl groups"/>
    <property type="evidence" value="ECO:0007669"/>
    <property type="project" value="InterPro"/>
</dbReference>
<keyword evidence="2" id="KW-0808">Transferase</keyword>
<protein>
    <submittedName>
        <fullName evidence="2">RimJ/RimL family protein N-acetyltransferase</fullName>
    </submittedName>
</protein>
<gene>
    <name evidence="2" type="ORF">DFR59_101507</name>
</gene>
<accession>A0A370GW15</accession>
<proteinExistence type="predicted"/>
<dbReference type="Proteomes" id="UP000255326">
    <property type="component" value="Unassembled WGS sequence"/>
</dbReference>
<reference evidence="2 3" key="1">
    <citation type="submission" date="2018-07" db="EMBL/GenBank/DDBJ databases">
        <title>Genomic Encyclopedia of Type Strains, Phase IV (KMG-IV): sequencing the most valuable type-strain genomes for metagenomic binning, comparative biology and taxonomic classification.</title>
        <authorList>
            <person name="Goeker M."/>
        </authorList>
    </citation>
    <scope>NUCLEOTIDE SEQUENCE [LARGE SCALE GENOMIC DNA]</scope>
    <source>
        <strain evidence="2 3">DSM 25281</strain>
    </source>
</reference>
<dbReference type="PROSITE" id="PS51186">
    <property type="entry name" value="GNAT"/>
    <property type="match status" value="1"/>
</dbReference>
<dbReference type="EMBL" id="QQAY01000001">
    <property type="protein sequence ID" value="RDI47842.1"/>
    <property type="molecule type" value="Genomic_DNA"/>
</dbReference>
<dbReference type="InterPro" id="IPR000182">
    <property type="entry name" value="GNAT_dom"/>
</dbReference>
<dbReference type="RefSeq" id="WP_245948351.1">
    <property type="nucleotide sequence ID" value="NZ_QQAY01000001.1"/>
</dbReference>
<dbReference type="Gene3D" id="3.40.630.30">
    <property type="match status" value="1"/>
</dbReference>
<evidence type="ECO:0000313" key="3">
    <source>
        <dbReference type="Proteomes" id="UP000255326"/>
    </source>
</evidence>
<comment type="caution">
    <text evidence="2">The sequence shown here is derived from an EMBL/GenBank/DDBJ whole genome shotgun (WGS) entry which is preliminary data.</text>
</comment>
<organism evidence="2 3">
    <name type="scientific">Falsibacillus pallidus</name>
    <dbReference type="NCBI Taxonomy" id="493781"/>
    <lineage>
        <taxon>Bacteria</taxon>
        <taxon>Bacillati</taxon>
        <taxon>Bacillota</taxon>
        <taxon>Bacilli</taxon>
        <taxon>Bacillales</taxon>
        <taxon>Bacillaceae</taxon>
        <taxon>Falsibacillus</taxon>
    </lineage>
</organism>
<keyword evidence="3" id="KW-1185">Reference proteome</keyword>
<evidence type="ECO:0000313" key="2">
    <source>
        <dbReference type="EMBL" id="RDI47842.1"/>
    </source>
</evidence>
<dbReference type="SUPFAM" id="SSF55729">
    <property type="entry name" value="Acyl-CoA N-acyltransferases (Nat)"/>
    <property type="match status" value="1"/>
</dbReference>
<dbReference type="InterPro" id="IPR016181">
    <property type="entry name" value="Acyl_CoA_acyltransferase"/>
</dbReference>
<feature type="domain" description="N-acetyltransferase" evidence="1">
    <location>
        <begin position="1"/>
        <end position="156"/>
    </location>
</feature>
<evidence type="ECO:0000259" key="1">
    <source>
        <dbReference type="PROSITE" id="PS51186"/>
    </source>
</evidence>